<dbReference type="Proteomes" id="UP001177260">
    <property type="component" value="Unassembled WGS sequence"/>
</dbReference>
<accession>A0ACC3BG24</accession>
<reference evidence="1 2" key="1">
    <citation type="journal article" date="2023" name="ACS Omega">
        <title>Identification of the Neoaspergillic Acid Biosynthesis Gene Cluster by Establishing an In Vitro CRISPR-Ribonucleoprotein Genetic System in Aspergillus melleus.</title>
        <authorList>
            <person name="Yuan B."/>
            <person name="Grau M.F."/>
            <person name="Murata R.M."/>
            <person name="Torok T."/>
            <person name="Venkateswaran K."/>
            <person name="Stajich J.E."/>
            <person name="Wang C.C.C."/>
        </authorList>
    </citation>
    <scope>NUCLEOTIDE SEQUENCE [LARGE SCALE GENOMIC DNA]</scope>
    <source>
        <strain evidence="1 2">IMV 1140</strain>
    </source>
</reference>
<organism evidence="1 2">
    <name type="scientific">Aspergillus melleus</name>
    <dbReference type="NCBI Taxonomy" id="138277"/>
    <lineage>
        <taxon>Eukaryota</taxon>
        <taxon>Fungi</taxon>
        <taxon>Dikarya</taxon>
        <taxon>Ascomycota</taxon>
        <taxon>Pezizomycotina</taxon>
        <taxon>Eurotiomycetes</taxon>
        <taxon>Eurotiomycetidae</taxon>
        <taxon>Eurotiales</taxon>
        <taxon>Aspergillaceae</taxon>
        <taxon>Aspergillus</taxon>
        <taxon>Aspergillus subgen. Circumdati</taxon>
    </lineage>
</organism>
<proteinExistence type="predicted"/>
<comment type="caution">
    <text evidence="1">The sequence shown here is derived from an EMBL/GenBank/DDBJ whole genome shotgun (WGS) entry which is preliminary data.</text>
</comment>
<evidence type="ECO:0000313" key="1">
    <source>
        <dbReference type="EMBL" id="KAK1149677.1"/>
    </source>
</evidence>
<evidence type="ECO:0000313" key="2">
    <source>
        <dbReference type="Proteomes" id="UP001177260"/>
    </source>
</evidence>
<sequence length="183" mass="20157">MKLLTTLTTAFTTATLLSTAGAYEWDAAAEKWAGGDFFTQYAPDAVEGSWGKLLVDENQECYIVLNEIFNCQGRSKPFATYNAKTGYCDAFDGAEPMTAPICGGYIWFFGHDGKEKLVPPTYGHYNVSAGDLFMKSKRREVNTDPFHLGKAGCGFKAIYKDGEYQGLHEDCGLVRKPVGKWTG</sequence>
<protein>
    <submittedName>
        <fullName evidence="1">Uncharacterized protein</fullName>
    </submittedName>
</protein>
<dbReference type="EMBL" id="JAOPJF010000003">
    <property type="protein sequence ID" value="KAK1149677.1"/>
    <property type="molecule type" value="Genomic_DNA"/>
</dbReference>
<gene>
    <name evidence="1" type="ORF">N8T08_005230</name>
</gene>
<keyword evidence="2" id="KW-1185">Reference proteome</keyword>
<name>A0ACC3BG24_9EURO</name>